<dbReference type="Pfam" id="PF01814">
    <property type="entry name" value="Hemerythrin"/>
    <property type="match status" value="1"/>
</dbReference>
<dbReference type="RefSeq" id="WP_271011289.1">
    <property type="nucleotide sequence ID" value="NZ_JAQIFT010000016.1"/>
</dbReference>
<dbReference type="EMBL" id="JAQIFT010000016">
    <property type="protein sequence ID" value="MDA3730761.1"/>
    <property type="molecule type" value="Genomic_DNA"/>
</dbReference>
<evidence type="ECO:0000313" key="5">
    <source>
        <dbReference type="EMBL" id="MDA3730761.1"/>
    </source>
</evidence>
<dbReference type="PROSITE" id="PS00550">
    <property type="entry name" value="HEMERYTHRINS"/>
    <property type="match status" value="1"/>
</dbReference>
<evidence type="ECO:0000256" key="3">
    <source>
        <dbReference type="ARBA" id="ARBA00023004"/>
    </source>
</evidence>
<dbReference type="SUPFAM" id="SSF47188">
    <property type="entry name" value="Hemerythrin-like"/>
    <property type="match status" value="1"/>
</dbReference>
<evidence type="ECO:0000313" key="6">
    <source>
        <dbReference type="Proteomes" id="UP001169242"/>
    </source>
</evidence>
<keyword evidence="6" id="KW-1185">Reference proteome</keyword>
<dbReference type="GO" id="GO:0046872">
    <property type="term" value="F:metal ion binding"/>
    <property type="evidence" value="ECO:0007669"/>
    <property type="project" value="UniProtKB-KW"/>
</dbReference>
<dbReference type="InterPro" id="IPR035938">
    <property type="entry name" value="Hemerythrin-like_sf"/>
</dbReference>
<keyword evidence="2" id="KW-0479">Metal-binding</keyword>
<organism evidence="5 6">
    <name type="scientific">Holtiella tumoricola</name>
    <dbReference type="NCBI Taxonomy" id="3018743"/>
    <lineage>
        <taxon>Bacteria</taxon>
        <taxon>Bacillati</taxon>
        <taxon>Bacillota</taxon>
        <taxon>Clostridia</taxon>
        <taxon>Lachnospirales</taxon>
        <taxon>Cellulosilyticaceae</taxon>
        <taxon>Holtiella</taxon>
    </lineage>
</organism>
<dbReference type="PANTHER" id="PTHR37164">
    <property type="entry name" value="BACTERIOHEMERYTHRIN"/>
    <property type="match status" value="1"/>
</dbReference>
<dbReference type="Gene3D" id="1.20.120.50">
    <property type="entry name" value="Hemerythrin-like"/>
    <property type="match status" value="1"/>
</dbReference>
<protein>
    <submittedName>
        <fullName evidence="5">Hemerythrin family protein</fullName>
    </submittedName>
</protein>
<dbReference type="NCBIfam" id="TIGR02481">
    <property type="entry name" value="hemeryth_dom"/>
    <property type="match status" value="1"/>
</dbReference>
<dbReference type="Proteomes" id="UP001169242">
    <property type="component" value="Unassembled WGS sequence"/>
</dbReference>
<dbReference type="CDD" id="cd12107">
    <property type="entry name" value="Hemerythrin"/>
    <property type="match status" value="1"/>
</dbReference>
<dbReference type="NCBIfam" id="NF033749">
    <property type="entry name" value="bact_hemeryth"/>
    <property type="match status" value="1"/>
</dbReference>
<name>A0AA42DKJ0_9FIRM</name>
<evidence type="ECO:0000256" key="2">
    <source>
        <dbReference type="ARBA" id="ARBA00022723"/>
    </source>
</evidence>
<dbReference type="AlphaFoldDB" id="A0AA42DKJ0"/>
<dbReference type="PANTHER" id="PTHR37164:SF1">
    <property type="entry name" value="BACTERIOHEMERYTHRIN"/>
    <property type="match status" value="1"/>
</dbReference>
<dbReference type="InterPro" id="IPR016131">
    <property type="entry name" value="Haemerythrin_Fe_BS"/>
</dbReference>
<dbReference type="InterPro" id="IPR012312">
    <property type="entry name" value="Hemerythrin-like"/>
</dbReference>
<evidence type="ECO:0000259" key="4">
    <source>
        <dbReference type="Pfam" id="PF01814"/>
    </source>
</evidence>
<dbReference type="InterPro" id="IPR012827">
    <property type="entry name" value="Hemerythrin_metal-bd"/>
</dbReference>
<comment type="caution">
    <text evidence="5">The sequence shown here is derived from an EMBL/GenBank/DDBJ whole genome shotgun (WGS) entry which is preliminary data.</text>
</comment>
<feature type="domain" description="Hemerythrin-like" evidence="4">
    <location>
        <begin position="12"/>
        <end position="130"/>
    </location>
</feature>
<comment type="similarity">
    <text evidence="1">Belongs to the hemerythrin family.</text>
</comment>
<evidence type="ECO:0000256" key="1">
    <source>
        <dbReference type="ARBA" id="ARBA00010587"/>
    </source>
</evidence>
<gene>
    <name evidence="5" type="ORF">PBV87_04510</name>
</gene>
<keyword evidence="3" id="KW-0408">Iron</keyword>
<dbReference type="InterPro" id="IPR050669">
    <property type="entry name" value="Hemerythrin"/>
</dbReference>
<reference evidence="5" key="1">
    <citation type="journal article" date="2023" name="Int. J. Syst. Evol. Microbiol.">
        <title>&lt;i&gt;Holtiella tumoricola&lt;/i&gt; gen. nov. sp. nov., isolated from a human clinical sample.</title>
        <authorList>
            <person name="Allen-Vercoe E."/>
            <person name="Daigneault M.C."/>
            <person name="Vancuren S.J."/>
            <person name="Cochrane K."/>
            <person name="O'Neal L.L."/>
            <person name="Sankaranarayanan K."/>
            <person name="Lawson P.A."/>
        </authorList>
    </citation>
    <scope>NUCLEOTIDE SEQUENCE</scope>
    <source>
        <strain evidence="5">CC70A</strain>
    </source>
</reference>
<sequence length="145" mass="17320">MIKWQDSFKVKVDIIDEQHQRLFEIAEAAHELLMLPSYTDRFDEIMQLAEELKDYTKFHFAEEEKLMMKVKYNKLFSHKVMHQDFIEKMDSIDIYTVDENQTQCLIDLVGFITEWITEHILKTDKVLGEWYTQVHSDEIDKGGIA</sequence>
<accession>A0AA42DKJ0</accession>
<proteinExistence type="inferred from homology"/>